<dbReference type="Pfam" id="PF18906">
    <property type="entry name" value="Phage_tube_2"/>
    <property type="match status" value="1"/>
</dbReference>
<organism evidence="1 2">
    <name type="scientific">Bremerella alba</name>
    <dbReference type="NCBI Taxonomy" id="980252"/>
    <lineage>
        <taxon>Bacteria</taxon>
        <taxon>Pseudomonadati</taxon>
        <taxon>Planctomycetota</taxon>
        <taxon>Planctomycetia</taxon>
        <taxon>Pirellulales</taxon>
        <taxon>Pirellulaceae</taxon>
        <taxon>Bremerella</taxon>
    </lineage>
</organism>
<comment type="caution">
    <text evidence="1">The sequence shown here is derived from an EMBL/GenBank/DDBJ whole genome shotgun (WGS) entry which is preliminary data.</text>
</comment>
<dbReference type="AlphaFoldDB" id="A0A7V8V896"/>
<dbReference type="EMBL" id="JABRWO010000011">
    <property type="protein sequence ID" value="MBA2116789.1"/>
    <property type="molecule type" value="Genomic_DNA"/>
</dbReference>
<gene>
    <name evidence="1" type="ORF">HOV93_39810</name>
</gene>
<evidence type="ECO:0000313" key="1">
    <source>
        <dbReference type="EMBL" id="MBA2116789.1"/>
    </source>
</evidence>
<name>A0A7V8V896_9BACT</name>
<protein>
    <submittedName>
        <fullName evidence="1">Uncharacterized protein</fullName>
    </submittedName>
</protein>
<sequence length="300" mass="32500">MQAMGHATQLGLGPQHATSLATRQFEFQSCTLNRQQNLIHSGGIRGQRAPLGDFTQPGTSSVGGNLVLLPRPDDLDFLLPYLLGGAEVSDVFDLAETLPELVATVDKDLLVETYRGLKVAQAIFRSKQGQPLSLELQLEGKTKDASTAAGTFPSISSTLSEKLPYVHHHASWTFDDTAIAINDLVLTIDNGLELDHFNNSQTRTSLPAGEQTITLAFTTPHNADFADHLHEIAASGVSAAQLAFDNGSDSLTIDFGLLQKPETPINIRGKQSIRPQVTLQAYQDKANARPMIRFTNTNET</sequence>
<reference evidence="1 2" key="1">
    <citation type="submission" date="2020-05" db="EMBL/GenBank/DDBJ databases">
        <title>Bremerella alba sp. nov., a novel planctomycete isolated from the surface of the macroalga Fucus spiralis.</title>
        <authorList>
            <person name="Godinho O."/>
            <person name="Botelho R."/>
            <person name="Albuquerque L."/>
            <person name="Wiegand S."/>
            <person name="Da Costa M.S."/>
            <person name="Lobo-Da-Cunha A."/>
            <person name="Jogler C."/>
            <person name="Lage O.M."/>
        </authorList>
    </citation>
    <scope>NUCLEOTIDE SEQUENCE [LARGE SCALE GENOMIC DNA]</scope>
    <source>
        <strain evidence="1 2">FF15</strain>
    </source>
</reference>
<dbReference type="InterPro" id="IPR044000">
    <property type="entry name" value="Phage_tube_2"/>
</dbReference>
<evidence type="ECO:0000313" key="2">
    <source>
        <dbReference type="Proteomes" id="UP000551616"/>
    </source>
</evidence>
<proteinExistence type="predicted"/>
<keyword evidence="2" id="KW-1185">Reference proteome</keyword>
<accession>A0A7V8V896</accession>
<dbReference type="RefSeq" id="WP_207398183.1">
    <property type="nucleotide sequence ID" value="NZ_JABRWO010000011.1"/>
</dbReference>
<dbReference type="Proteomes" id="UP000551616">
    <property type="component" value="Unassembled WGS sequence"/>
</dbReference>